<feature type="compositionally biased region" description="Basic and acidic residues" evidence="2">
    <location>
        <begin position="23"/>
        <end position="43"/>
    </location>
</feature>
<protein>
    <recommendedName>
        <fullName evidence="1">ATP-dependent DNA helicase</fullName>
        <ecNumber evidence="1">5.6.2.3</ecNumber>
    </recommendedName>
</protein>
<dbReference type="GO" id="GO:0016787">
    <property type="term" value="F:hydrolase activity"/>
    <property type="evidence" value="ECO:0007669"/>
    <property type="project" value="UniProtKB-KW"/>
</dbReference>
<dbReference type="Gene3D" id="3.40.50.300">
    <property type="entry name" value="P-loop containing nucleotide triphosphate hydrolases"/>
    <property type="match status" value="1"/>
</dbReference>
<dbReference type="GO" id="GO:0043139">
    <property type="term" value="F:5'-3' DNA helicase activity"/>
    <property type="evidence" value="ECO:0007669"/>
    <property type="project" value="UniProtKB-EC"/>
</dbReference>
<dbReference type="GO" id="GO:0000723">
    <property type="term" value="P:telomere maintenance"/>
    <property type="evidence" value="ECO:0007669"/>
    <property type="project" value="InterPro"/>
</dbReference>
<keyword evidence="1" id="KW-0547">Nucleotide-binding</keyword>
<feature type="compositionally biased region" description="Polar residues" evidence="2">
    <location>
        <begin position="79"/>
        <end position="93"/>
    </location>
</feature>
<name>A0AAP0DJC2_9ASTR</name>
<feature type="compositionally biased region" description="Polar residues" evidence="2">
    <location>
        <begin position="45"/>
        <end position="54"/>
    </location>
</feature>
<dbReference type="InterPro" id="IPR010285">
    <property type="entry name" value="DNA_helicase_pif1-like_DEAD"/>
</dbReference>
<evidence type="ECO:0000313" key="4">
    <source>
        <dbReference type="EMBL" id="KAK9072159.1"/>
    </source>
</evidence>
<evidence type="ECO:0000256" key="1">
    <source>
        <dbReference type="RuleBase" id="RU363044"/>
    </source>
</evidence>
<feature type="region of interest" description="Disordered" evidence="2">
    <location>
        <begin position="1"/>
        <end position="57"/>
    </location>
</feature>
<comment type="cofactor">
    <cofactor evidence="1">
        <name>Mg(2+)</name>
        <dbReference type="ChEBI" id="CHEBI:18420"/>
    </cofactor>
</comment>
<keyword evidence="1" id="KW-0067">ATP-binding</keyword>
<dbReference type="EMBL" id="JBCNJP010000010">
    <property type="protein sequence ID" value="KAK9072159.1"/>
    <property type="molecule type" value="Genomic_DNA"/>
</dbReference>
<dbReference type="GO" id="GO:0006281">
    <property type="term" value="P:DNA repair"/>
    <property type="evidence" value="ECO:0007669"/>
    <property type="project" value="UniProtKB-KW"/>
</dbReference>
<comment type="caution">
    <text evidence="4">The sequence shown here is derived from an EMBL/GenBank/DDBJ whole genome shotgun (WGS) entry which is preliminary data.</text>
</comment>
<keyword evidence="1" id="KW-0347">Helicase</keyword>
<dbReference type="PANTHER" id="PTHR45786:SF78">
    <property type="entry name" value="ATP-DEPENDENT DNA HELICASE"/>
    <property type="match status" value="1"/>
</dbReference>
<dbReference type="Proteomes" id="UP001408789">
    <property type="component" value="Unassembled WGS sequence"/>
</dbReference>
<keyword evidence="5" id="KW-1185">Reference proteome</keyword>
<reference evidence="4 5" key="1">
    <citation type="submission" date="2024-04" db="EMBL/GenBank/DDBJ databases">
        <title>The reference genome of an endangered Asteraceae, Deinandra increscens subsp. villosa, native to the Central Coast of California.</title>
        <authorList>
            <person name="Guilliams M."/>
            <person name="Hasenstab-Lehman K."/>
            <person name="Meyer R."/>
            <person name="Mcevoy S."/>
        </authorList>
    </citation>
    <scope>NUCLEOTIDE SEQUENCE [LARGE SCALE GENOMIC DNA]</scope>
    <source>
        <tissue evidence="4">Leaf</tissue>
    </source>
</reference>
<feature type="region of interest" description="Disordered" evidence="2">
    <location>
        <begin position="73"/>
        <end position="108"/>
    </location>
</feature>
<dbReference type="GO" id="GO:0005524">
    <property type="term" value="F:ATP binding"/>
    <property type="evidence" value="ECO:0007669"/>
    <property type="project" value="UniProtKB-KW"/>
</dbReference>
<organism evidence="4 5">
    <name type="scientific">Deinandra increscens subsp. villosa</name>
    <dbReference type="NCBI Taxonomy" id="3103831"/>
    <lineage>
        <taxon>Eukaryota</taxon>
        <taxon>Viridiplantae</taxon>
        <taxon>Streptophyta</taxon>
        <taxon>Embryophyta</taxon>
        <taxon>Tracheophyta</taxon>
        <taxon>Spermatophyta</taxon>
        <taxon>Magnoliopsida</taxon>
        <taxon>eudicotyledons</taxon>
        <taxon>Gunneridae</taxon>
        <taxon>Pentapetalae</taxon>
        <taxon>asterids</taxon>
        <taxon>campanulids</taxon>
        <taxon>Asterales</taxon>
        <taxon>Asteraceae</taxon>
        <taxon>Asteroideae</taxon>
        <taxon>Heliantheae alliance</taxon>
        <taxon>Madieae</taxon>
        <taxon>Madiinae</taxon>
        <taxon>Deinandra</taxon>
    </lineage>
</organism>
<feature type="compositionally biased region" description="Basic and acidic residues" evidence="2">
    <location>
        <begin position="1"/>
        <end position="11"/>
    </location>
</feature>
<proteinExistence type="inferred from homology"/>
<keyword evidence="1" id="KW-0233">DNA recombination</keyword>
<keyword evidence="1" id="KW-0234">DNA repair</keyword>
<keyword evidence="1" id="KW-0227">DNA damage</keyword>
<dbReference type="Pfam" id="PF05970">
    <property type="entry name" value="PIF1"/>
    <property type="match status" value="1"/>
</dbReference>
<gene>
    <name evidence="4" type="ORF">SSX86_008591</name>
</gene>
<dbReference type="PANTHER" id="PTHR45786">
    <property type="entry name" value="DNA BINDING PROTEIN-LIKE"/>
    <property type="match status" value="1"/>
</dbReference>
<keyword evidence="1" id="KW-0378">Hydrolase</keyword>
<dbReference type="GO" id="GO:0006310">
    <property type="term" value="P:DNA recombination"/>
    <property type="evidence" value="ECO:0007669"/>
    <property type="project" value="UniProtKB-KW"/>
</dbReference>
<evidence type="ECO:0000256" key="2">
    <source>
        <dbReference type="SAM" id="MobiDB-lite"/>
    </source>
</evidence>
<feature type="domain" description="DNA helicase Pif1-like DEAD-box helicase" evidence="3">
    <location>
        <begin position="488"/>
        <end position="609"/>
    </location>
</feature>
<accession>A0AAP0DJC2</accession>
<comment type="catalytic activity">
    <reaction evidence="1">
        <text>ATP + H2O = ADP + phosphate + H(+)</text>
        <dbReference type="Rhea" id="RHEA:13065"/>
        <dbReference type="ChEBI" id="CHEBI:15377"/>
        <dbReference type="ChEBI" id="CHEBI:15378"/>
        <dbReference type="ChEBI" id="CHEBI:30616"/>
        <dbReference type="ChEBI" id="CHEBI:43474"/>
        <dbReference type="ChEBI" id="CHEBI:456216"/>
        <dbReference type="EC" id="5.6.2.3"/>
    </reaction>
</comment>
<dbReference type="EC" id="5.6.2.3" evidence="1"/>
<dbReference type="AlphaFoldDB" id="A0AAP0DJC2"/>
<comment type="similarity">
    <text evidence="1">Belongs to the helicase family.</text>
</comment>
<evidence type="ECO:0000313" key="5">
    <source>
        <dbReference type="Proteomes" id="UP001408789"/>
    </source>
</evidence>
<dbReference type="InterPro" id="IPR027417">
    <property type="entry name" value="P-loop_NTPase"/>
</dbReference>
<sequence length="610" mass="69028">MTNGPLKDRNKASTSSSSTSSQKIKESNARHCTVRKENQKAQDRNVASTSSASTPAEKRIEYQARYYASRRENNKVSKVGSNDVSQINSSHMTPENVPRTPTLLGNSTPATTFPNAPDEVMPLISRGIQIQLRTLLPQFREVSVQPSIRDVNTKNQRILTEVIPGVSQGIRDENVDTPDPYDFVYEDSEVPNELYRLFTSQDECGKLFRKHIHAYNSNFSFASMGVTLDVSVNNMRDGIFTFRAHKGIYHNIDQLVLRDGTPRYLQLYFYDPETELDHRLQWPNLDRSITEILTRVLSTNPYVHTFQTLGQLGPLDNYRVTLNASVELDQRVYNRPATSEVAGIWVEGNDDVTSFKRSIVVYDGRSEQPSYIQPHFGCYDPLSYPLFFPNGETGWHENIPRQGASFSEAHNNQDDNDEEIEEANTGRRRTTMAMREYYCYKFQIRSTENVLLFGCRLLQQFAADVYIKLETSRLQYCQLNQAKIRADLYQALLAEIPSRGLIALATTSSGAAANNFPGGRTAHSRFKIPIKLENNSMCNINKQSGAAEVIRSCKIIIWDEASMAKRQAIEVVSRTLQDIIGVRLPFGAKIMVMGGDFRQVLLVVKRGTRA</sequence>
<evidence type="ECO:0000259" key="3">
    <source>
        <dbReference type="Pfam" id="PF05970"/>
    </source>
</evidence>